<protein>
    <submittedName>
        <fullName evidence="3">Uncharacterized protein</fullName>
    </submittedName>
</protein>
<proteinExistence type="predicted"/>
<dbReference type="InParanoid" id="A0A409W5W4"/>
<evidence type="ECO:0000256" key="2">
    <source>
        <dbReference type="SAM" id="SignalP"/>
    </source>
</evidence>
<feature type="region of interest" description="Disordered" evidence="1">
    <location>
        <begin position="70"/>
        <end position="96"/>
    </location>
</feature>
<dbReference type="Proteomes" id="UP000284842">
    <property type="component" value="Unassembled WGS sequence"/>
</dbReference>
<evidence type="ECO:0000313" key="4">
    <source>
        <dbReference type="Proteomes" id="UP000284842"/>
    </source>
</evidence>
<comment type="caution">
    <text evidence="3">The sequence shown here is derived from an EMBL/GenBank/DDBJ whole genome shotgun (WGS) entry which is preliminary data.</text>
</comment>
<feature type="region of interest" description="Disordered" evidence="1">
    <location>
        <begin position="135"/>
        <end position="179"/>
    </location>
</feature>
<keyword evidence="2" id="KW-0732">Signal</keyword>
<evidence type="ECO:0000256" key="1">
    <source>
        <dbReference type="SAM" id="MobiDB-lite"/>
    </source>
</evidence>
<name>A0A409W5W4_9AGAR</name>
<reference evidence="3 4" key="1">
    <citation type="journal article" date="2018" name="Evol. Lett.">
        <title>Horizontal gene cluster transfer increased hallucinogenic mushroom diversity.</title>
        <authorList>
            <person name="Reynolds H.T."/>
            <person name="Vijayakumar V."/>
            <person name="Gluck-Thaler E."/>
            <person name="Korotkin H.B."/>
            <person name="Matheny P.B."/>
            <person name="Slot J.C."/>
        </authorList>
    </citation>
    <scope>NUCLEOTIDE SEQUENCE [LARGE SCALE GENOMIC DNA]</scope>
    <source>
        <strain evidence="3 4">2629</strain>
    </source>
</reference>
<keyword evidence="4" id="KW-1185">Reference proteome</keyword>
<organism evidence="3 4">
    <name type="scientific">Panaeolus cyanescens</name>
    <dbReference type="NCBI Taxonomy" id="181874"/>
    <lineage>
        <taxon>Eukaryota</taxon>
        <taxon>Fungi</taxon>
        <taxon>Dikarya</taxon>
        <taxon>Basidiomycota</taxon>
        <taxon>Agaricomycotina</taxon>
        <taxon>Agaricomycetes</taxon>
        <taxon>Agaricomycetidae</taxon>
        <taxon>Agaricales</taxon>
        <taxon>Agaricineae</taxon>
        <taxon>Galeropsidaceae</taxon>
        <taxon>Panaeolus</taxon>
    </lineage>
</organism>
<gene>
    <name evidence="3" type="ORF">CVT24_012790</name>
</gene>
<dbReference type="EMBL" id="NHTK01005789">
    <property type="protein sequence ID" value="PPQ73904.1"/>
    <property type="molecule type" value="Genomic_DNA"/>
</dbReference>
<evidence type="ECO:0000313" key="3">
    <source>
        <dbReference type="EMBL" id="PPQ73904.1"/>
    </source>
</evidence>
<feature type="signal peptide" evidence="2">
    <location>
        <begin position="1"/>
        <end position="20"/>
    </location>
</feature>
<sequence>MRLNIYSSILTLSLLSSASAHNGLYVREVDALFSRGQEVYQHYQRHTDFISELTIRELVEELEARLVRRAGGTPPESEQQTLHKAGSNGGTPMQLEPTHDKQILKAFAQGLGKQMPSKLKTLLPPVFKEFLSVNTDVAPAKDDTGSPTKGGTGTNKGNTSPNKGHDGSNDGGKSPTKPT</sequence>
<feature type="chain" id="PRO_5019178978" evidence="2">
    <location>
        <begin position="21"/>
        <end position="179"/>
    </location>
</feature>
<accession>A0A409W5W4</accession>
<dbReference type="AlphaFoldDB" id="A0A409W5W4"/>